<dbReference type="Proteomes" id="UP000485621">
    <property type="component" value="Unassembled WGS sequence"/>
</dbReference>
<accession>A0A1V5ZR55</accession>
<keyword evidence="1" id="KW-0804">Transcription</keyword>
<organism evidence="1">
    <name type="scientific">candidate division CPR1 bacterium ADurb.Bin160</name>
    <dbReference type="NCBI Taxonomy" id="1852826"/>
    <lineage>
        <taxon>Bacteria</taxon>
        <taxon>candidate division CPR1</taxon>
    </lineage>
</organism>
<reference evidence="1" key="1">
    <citation type="submission" date="2017-02" db="EMBL/GenBank/DDBJ databases">
        <title>Delving into the versatile metabolic prowess of the omnipresent phylum Bacteroidetes.</title>
        <authorList>
            <person name="Nobu M.K."/>
            <person name="Mei R."/>
            <person name="Narihiro T."/>
            <person name="Kuroda K."/>
            <person name="Liu W.-T."/>
        </authorList>
    </citation>
    <scope>NUCLEOTIDE SEQUENCE</scope>
    <source>
        <strain evidence="1">ADurb.Bin160</strain>
    </source>
</reference>
<dbReference type="GO" id="GO:0000428">
    <property type="term" value="C:DNA-directed RNA polymerase complex"/>
    <property type="evidence" value="ECO:0007669"/>
    <property type="project" value="UniProtKB-KW"/>
</dbReference>
<keyword evidence="1" id="KW-0240">DNA-directed RNA polymerase</keyword>
<protein>
    <submittedName>
        <fullName evidence="1">DNA-directed RNA polymerase subunit beta</fullName>
        <ecNumber evidence="1">2.7.7.6</ecNumber>
    </submittedName>
</protein>
<dbReference type="GO" id="GO:0003899">
    <property type="term" value="F:DNA-directed RNA polymerase activity"/>
    <property type="evidence" value="ECO:0007669"/>
    <property type="project" value="UniProtKB-EC"/>
</dbReference>
<gene>
    <name evidence="1" type="primary">rpoB_2</name>
    <name evidence="1" type="ORF">BWY04_00115</name>
</gene>
<comment type="caution">
    <text evidence="1">The sequence shown here is derived from an EMBL/GenBank/DDBJ whole genome shotgun (WGS) entry which is preliminary data.</text>
</comment>
<dbReference type="EMBL" id="MWDB01000001">
    <property type="protein sequence ID" value="OQB42677.1"/>
    <property type="molecule type" value="Genomic_DNA"/>
</dbReference>
<keyword evidence="1" id="KW-0548">Nucleotidyltransferase</keyword>
<keyword evidence="1" id="KW-0808">Transferase</keyword>
<dbReference type="SUPFAM" id="SSF64484">
    <property type="entry name" value="beta and beta-prime subunits of DNA dependent RNA-polymerase"/>
    <property type="match status" value="1"/>
</dbReference>
<name>A0A1V5ZR55_9BACT</name>
<proteinExistence type="predicted"/>
<evidence type="ECO:0000313" key="1">
    <source>
        <dbReference type="EMBL" id="OQB42677.1"/>
    </source>
</evidence>
<dbReference type="AlphaFoldDB" id="A0A1V5ZR55"/>
<dbReference type="Gene3D" id="3.90.1100.10">
    <property type="match status" value="1"/>
</dbReference>
<sequence length="67" mass="7735">MRKFVKSVKGKLSVLNMENPLKITDLVNFKIIDNSIKSFFATSQLSQFLDQINPLSELEHKRRITAL</sequence>
<dbReference type="EC" id="2.7.7.6" evidence="1"/>